<evidence type="ECO:0000259" key="1">
    <source>
        <dbReference type="PROSITE" id="PS50851"/>
    </source>
</evidence>
<reference evidence="3" key="1">
    <citation type="submission" date="2016-10" db="EMBL/GenBank/DDBJ databases">
        <authorList>
            <person name="Varghese N."/>
            <person name="Submissions S."/>
        </authorList>
    </citation>
    <scope>NUCLEOTIDE SEQUENCE [LARGE SCALE GENOMIC DNA]</scope>
    <source>
        <strain evidence="3">DSM 26348</strain>
    </source>
</reference>
<dbReference type="GO" id="GO:0006935">
    <property type="term" value="P:chemotaxis"/>
    <property type="evidence" value="ECO:0007669"/>
    <property type="project" value="InterPro"/>
</dbReference>
<dbReference type="PROSITE" id="PS50851">
    <property type="entry name" value="CHEW"/>
    <property type="match status" value="1"/>
</dbReference>
<proteinExistence type="predicted"/>
<name>A0A1I3HS03_9PLAN</name>
<dbReference type="GO" id="GO:0007165">
    <property type="term" value="P:signal transduction"/>
    <property type="evidence" value="ECO:0007669"/>
    <property type="project" value="InterPro"/>
</dbReference>
<accession>A0A1I3HS03</accession>
<dbReference type="GO" id="GO:0005829">
    <property type="term" value="C:cytosol"/>
    <property type="evidence" value="ECO:0007669"/>
    <property type="project" value="TreeGrafter"/>
</dbReference>
<dbReference type="SUPFAM" id="SSF50341">
    <property type="entry name" value="CheW-like"/>
    <property type="match status" value="1"/>
</dbReference>
<feature type="domain" description="CheW-like" evidence="1">
    <location>
        <begin position="80"/>
        <end position="228"/>
    </location>
</feature>
<protein>
    <submittedName>
        <fullName evidence="2">Chemotaxis-related protein WspD</fullName>
    </submittedName>
</protein>
<dbReference type="InterPro" id="IPR002545">
    <property type="entry name" value="CheW-lke_dom"/>
</dbReference>
<dbReference type="PANTHER" id="PTHR22617:SF23">
    <property type="entry name" value="CHEMOTAXIS PROTEIN CHEW"/>
    <property type="match status" value="1"/>
</dbReference>
<dbReference type="InterPro" id="IPR039315">
    <property type="entry name" value="CheW"/>
</dbReference>
<dbReference type="PANTHER" id="PTHR22617">
    <property type="entry name" value="CHEMOTAXIS SENSOR HISTIDINE KINASE-RELATED"/>
    <property type="match status" value="1"/>
</dbReference>
<dbReference type="AlphaFoldDB" id="A0A1I3HS03"/>
<evidence type="ECO:0000313" key="3">
    <source>
        <dbReference type="Proteomes" id="UP000199518"/>
    </source>
</evidence>
<dbReference type="InterPro" id="IPR036061">
    <property type="entry name" value="CheW-like_dom_sf"/>
</dbReference>
<keyword evidence="3" id="KW-1185">Reference proteome</keyword>
<dbReference type="Gene3D" id="2.40.50.180">
    <property type="entry name" value="CheA-289, Domain 4"/>
    <property type="match status" value="1"/>
</dbReference>
<dbReference type="Gene3D" id="2.30.30.40">
    <property type="entry name" value="SH3 Domains"/>
    <property type="match status" value="1"/>
</dbReference>
<evidence type="ECO:0000313" key="2">
    <source>
        <dbReference type="EMBL" id="SFI38403.1"/>
    </source>
</evidence>
<sequence length="231" mass="25449">MQHSLSLMAVDARPMDDCWNRIGVHGDGSCPELTQYVHCRNCPVFARAGQQLFDHQPPESYVQQATQQLSQPIQIDSGAVLPVIVFRVGEEWLAFPVEAAVEITQAPAVHRIPHRHEKELLGLVNVRGELHLCISLQQLLGIDAAHTSAPAAGEKPSLRLLVSEYRGSSWAFQIDEVAGVTRVQTRDLSAPPVTVGRRADSLTGRVFVSDGRHIGMLDLDKLFGNLQRRIG</sequence>
<dbReference type="SMART" id="SM00260">
    <property type="entry name" value="CheW"/>
    <property type="match status" value="1"/>
</dbReference>
<dbReference type="STRING" id="1576369.SAMN05421753_108168"/>
<gene>
    <name evidence="2" type="ORF">SAMN05421753_108168</name>
</gene>
<dbReference type="RefSeq" id="WP_092050482.1">
    <property type="nucleotide sequence ID" value="NZ_FOQD01000008.1"/>
</dbReference>
<dbReference type="EMBL" id="FOQD01000008">
    <property type="protein sequence ID" value="SFI38403.1"/>
    <property type="molecule type" value="Genomic_DNA"/>
</dbReference>
<dbReference type="OrthoDB" id="21516at2"/>
<dbReference type="Proteomes" id="UP000199518">
    <property type="component" value="Unassembled WGS sequence"/>
</dbReference>
<dbReference type="Pfam" id="PF01584">
    <property type="entry name" value="CheW"/>
    <property type="match status" value="1"/>
</dbReference>
<organism evidence="2 3">
    <name type="scientific">Planctomicrobium piriforme</name>
    <dbReference type="NCBI Taxonomy" id="1576369"/>
    <lineage>
        <taxon>Bacteria</taxon>
        <taxon>Pseudomonadati</taxon>
        <taxon>Planctomycetota</taxon>
        <taxon>Planctomycetia</taxon>
        <taxon>Planctomycetales</taxon>
        <taxon>Planctomycetaceae</taxon>
        <taxon>Planctomicrobium</taxon>
    </lineage>
</organism>